<feature type="domain" description="Thioredoxin" evidence="1">
    <location>
        <begin position="26"/>
        <end position="164"/>
    </location>
</feature>
<dbReference type="GO" id="GO:0016491">
    <property type="term" value="F:oxidoreductase activity"/>
    <property type="evidence" value="ECO:0007669"/>
    <property type="project" value="InterPro"/>
</dbReference>
<dbReference type="PROSITE" id="PS51352">
    <property type="entry name" value="THIOREDOXIN_2"/>
    <property type="match status" value="1"/>
</dbReference>
<dbReference type="PANTHER" id="PTHR42852:SF13">
    <property type="entry name" value="PROTEIN DIPZ"/>
    <property type="match status" value="1"/>
</dbReference>
<dbReference type="EMBL" id="UINC01003191">
    <property type="protein sequence ID" value="SVA04128.1"/>
    <property type="molecule type" value="Genomic_DNA"/>
</dbReference>
<gene>
    <name evidence="2" type="ORF">METZ01_LOCUS56982</name>
</gene>
<organism evidence="2">
    <name type="scientific">marine metagenome</name>
    <dbReference type="NCBI Taxonomy" id="408172"/>
    <lineage>
        <taxon>unclassified sequences</taxon>
        <taxon>metagenomes</taxon>
        <taxon>ecological metagenomes</taxon>
    </lineage>
</organism>
<proteinExistence type="predicted"/>
<dbReference type="InterPro" id="IPR050553">
    <property type="entry name" value="Thioredoxin_ResA/DsbE_sf"/>
</dbReference>
<evidence type="ECO:0000259" key="1">
    <source>
        <dbReference type="PROSITE" id="PS51352"/>
    </source>
</evidence>
<dbReference type="PANTHER" id="PTHR42852">
    <property type="entry name" value="THIOL:DISULFIDE INTERCHANGE PROTEIN DSBE"/>
    <property type="match status" value="1"/>
</dbReference>
<dbReference type="InterPro" id="IPR000866">
    <property type="entry name" value="AhpC/TSA"/>
</dbReference>
<dbReference type="GO" id="GO:0016209">
    <property type="term" value="F:antioxidant activity"/>
    <property type="evidence" value="ECO:0007669"/>
    <property type="project" value="InterPro"/>
</dbReference>
<dbReference type="Pfam" id="PF00578">
    <property type="entry name" value="AhpC-TSA"/>
    <property type="match status" value="1"/>
</dbReference>
<reference evidence="2" key="1">
    <citation type="submission" date="2018-05" db="EMBL/GenBank/DDBJ databases">
        <authorList>
            <person name="Lanie J.A."/>
            <person name="Ng W.-L."/>
            <person name="Kazmierczak K.M."/>
            <person name="Andrzejewski T.M."/>
            <person name="Davidsen T.M."/>
            <person name="Wayne K.J."/>
            <person name="Tettelin H."/>
            <person name="Glass J.I."/>
            <person name="Rusch D."/>
            <person name="Podicherti R."/>
            <person name="Tsui H.-C.T."/>
            <person name="Winkler M.E."/>
        </authorList>
    </citation>
    <scope>NUCLEOTIDE SEQUENCE</scope>
</reference>
<dbReference type="InterPro" id="IPR036249">
    <property type="entry name" value="Thioredoxin-like_sf"/>
</dbReference>
<dbReference type="Gene3D" id="3.40.30.10">
    <property type="entry name" value="Glutaredoxin"/>
    <property type="match status" value="1"/>
</dbReference>
<sequence>MFFNQIRYPGRRCAERLTIVLCLLFWTPTANAVDFELLDLDGNRHRLSEFLGKWVVINFWATWCGPCLKEIPELISFQSRHESEVVVLGVNFEDRPLPDVKEFVASQGINYLVLRTGSEPLTPFEPLKGLPSTFLVSPEAEYLDLVLGAVTAVELENLVARHRDLTPQSAKTE</sequence>
<protein>
    <recommendedName>
        <fullName evidence="1">Thioredoxin domain-containing protein</fullName>
    </recommendedName>
</protein>
<dbReference type="InterPro" id="IPR017937">
    <property type="entry name" value="Thioredoxin_CS"/>
</dbReference>
<evidence type="ECO:0000313" key="2">
    <source>
        <dbReference type="EMBL" id="SVA04128.1"/>
    </source>
</evidence>
<dbReference type="SUPFAM" id="SSF52833">
    <property type="entry name" value="Thioredoxin-like"/>
    <property type="match status" value="1"/>
</dbReference>
<dbReference type="AlphaFoldDB" id="A0A381SLH2"/>
<dbReference type="CDD" id="cd02966">
    <property type="entry name" value="TlpA_like_family"/>
    <property type="match status" value="1"/>
</dbReference>
<name>A0A381SLH2_9ZZZZ</name>
<dbReference type="InterPro" id="IPR013766">
    <property type="entry name" value="Thioredoxin_domain"/>
</dbReference>
<dbReference type="PROSITE" id="PS00194">
    <property type="entry name" value="THIOREDOXIN_1"/>
    <property type="match status" value="1"/>
</dbReference>
<accession>A0A381SLH2</accession>